<dbReference type="EMBL" id="FNYT01000029">
    <property type="protein sequence ID" value="SEJ82788.1"/>
    <property type="molecule type" value="Genomic_DNA"/>
</dbReference>
<gene>
    <name evidence="2" type="ORF">SAMN05216375_12933</name>
    <name evidence="1" type="ORF">TR210_2482</name>
</gene>
<sequence length="92" mass="10408">MTEGKSELVSVYIHGIYKGKIKADTETIAHIVAGALPYENYAIVKGFNKLVLTTFGNFLNNVPDQEWLKRELLPILIPLQMGQEDIKKVTYQ</sequence>
<dbReference type="Proteomes" id="UP000199280">
    <property type="component" value="Unassembled WGS sequence"/>
</dbReference>
<organism evidence="1 3">
    <name type="scientific">Trichococcus ilyis</name>
    <dbReference type="NCBI Taxonomy" id="640938"/>
    <lineage>
        <taxon>Bacteria</taxon>
        <taxon>Bacillati</taxon>
        <taxon>Bacillota</taxon>
        <taxon>Bacilli</taxon>
        <taxon>Lactobacillales</taxon>
        <taxon>Carnobacteriaceae</taxon>
        <taxon>Trichococcus</taxon>
    </lineage>
</organism>
<protein>
    <submittedName>
        <fullName evidence="1">Uncharacterized protein</fullName>
    </submittedName>
</protein>
<evidence type="ECO:0000313" key="1">
    <source>
        <dbReference type="EMBL" id="CZR07778.1"/>
    </source>
</evidence>
<dbReference type="RefSeq" id="WP_084254002.1">
    <property type="nucleotide sequence ID" value="NZ_FJNB01000023.1"/>
</dbReference>
<dbReference type="Proteomes" id="UP000076878">
    <property type="component" value="Unassembled WGS sequence"/>
</dbReference>
<evidence type="ECO:0000313" key="2">
    <source>
        <dbReference type="EMBL" id="SEJ82788.1"/>
    </source>
</evidence>
<name>A0A143Z7N8_9LACT</name>
<reference evidence="1 3" key="1">
    <citation type="submission" date="2016-02" db="EMBL/GenBank/DDBJ databases">
        <authorList>
            <person name="Wen L."/>
            <person name="He K."/>
            <person name="Yang H."/>
        </authorList>
    </citation>
    <scope>NUCLEOTIDE SEQUENCE [LARGE SCALE GENOMIC DNA]</scope>
    <source>
        <strain evidence="1">Trichococcus_R210</strain>
    </source>
</reference>
<evidence type="ECO:0000313" key="3">
    <source>
        <dbReference type="Proteomes" id="UP000076878"/>
    </source>
</evidence>
<proteinExistence type="predicted"/>
<reference evidence="2 4" key="2">
    <citation type="submission" date="2016-10" db="EMBL/GenBank/DDBJ databases">
        <authorList>
            <person name="Varghese N."/>
            <person name="Submissions S."/>
        </authorList>
    </citation>
    <scope>NUCLEOTIDE SEQUENCE [LARGE SCALE GENOMIC DNA]</scope>
    <source>
        <strain evidence="2 4">DSM 22150</strain>
    </source>
</reference>
<dbReference type="AlphaFoldDB" id="A0A143Z7N8"/>
<dbReference type="OrthoDB" id="1655367at2"/>
<evidence type="ECO:0000313" key="4">
    <source>
        <dbReference type="Proteomes" id="UP000199280"/>
    </source>
</evidence>
<keyword evidence="4" id="KW-1185">Reference proteome</keyword>
<dbReference type="EMBL" id="FJNB01000023">
    <property type="protein sequence ID" value="CZR07778.1"/>
    <property type="molecule type" value="Genomic_DNA"/>
</dbReference>
<accession>A0A143Z7N8</accession>